<dbReference type="Gene3D" id="1.10.1170.10">
    <property type="entry name" value="Inhibitor Of Apoptosis Protein (2mihbC-IAP-1), Chain A"/>
    <property type="match status" value="1"/>
</dbReference>
<dbReference type="SUPFAM" id="SSF53448">
    <property type="entry name" value="Nucleotide-diphospho-sugar transferases"/>
    <property type="match status" value="1"/>
</dbReference>
<dbReference type="PANTHER" id="PTHR32385">
    <property type="entry name" value="MANNOSYL PHOSPHORYLINOSITOL CERAMIDE SYNTHASE"/>
    <property type="match status" value="1"/>
</dbReference>
<dbReference type="InterPro" id="IPR029044">
    <property type="entry name" value="Nucleotide-diphossugar_trans"/>
</dbReference>
<evidence type="ECO:0000256" key="2">
    <source>
        <dbReference type="SAM" id="MobiDB-lite"/>
    </source>
</evidence>
<dbReference type="SUPFAM" id="SSF57924">
    <property type="entry name" value="Inhibitor of apoptosis (IAP) repeat"/>
    <property type="match status" value="1"/>
</dbReference>
<evidence type="ECO:0000256" key="1">
    <source>
        <dbReference type="ARBA" id="ARBA00022679"/>
    </source>
</evidence>
<dbReference type="WBParaSite" id="maker-uti_cns_0013977-snap-gene-0.4-mRNA-1">
    <property type="protein sequence ID" value="maker-uti_cns_0013977-snap-gene-0.4-mRNA-1"/>
    <property type="gene ID" value="maker-uti_cns_0013977-snap-gene-0.4"/>
</dbReference>
<dbReference type="InterPro" id="IPR051706">
    <property type="entry name" value="Glycosyltransferase_domain"/>
</dbReference>
<reference evidence="4" key="1">
    <citation type="submission" date="2016-11" db="UniProtKB">
        <authorList>
            <consortium name="WormBaseParasite"/>
        </authorList>
    </citation>
    <scope>IDENTIFICATION</scope>
</reference>
<dbReference type="GO" id="GO:0051999">
    <property type="term" value="P:mannosyl-inositol phosphorylceramide biosynthetic process"/>
    <property type="evidence" value="ECO:0007669"/>
    <property type="project" value="TreeGrafter"/>
</dbReference>
<keyword evidence="1" id="KW-0808">Transferase</keyword>
<proteinExistence type="predicted"/>
<dbReference type="Proteomes" id="UP000095280">
    <property type="component" value="Unplaced"/>
</dbReference>
<protein>
    <submittedName>
        <fullName evidence="4">Nucleotid_trans domain-containing protein</fullName>
    </submittedName>
</protein>
<sequence>MLKFKHSSRNFSKKMHNGPVPDQDSTATSNGRKPHLNESTLHLRMISKDVQLPTVCQDLNCKAAYLKHLPLASSSHRADGHHPIPPIRHLLWKNESVSAYFAEQLKTWHRFHPDWTVMLWRDQDLQPFVKKHFPEALPRFMQLAPYTIMQVDMVRYMLLFKYGGVYADLDYSLTASLDDHRRFYAVVTREPEAHSLQYFKFQWPPRTLANPAFLMAAPGHSFYRHCINCLQMMPFTRGKPLSFAGPFGLTAILERYSAACPVASSPLETVYIPPSYSFYPYEGNKLNSSGSVYMPMRLVSLKNSCKQVSGTWPEQLQKYCTDPNNLDPVTDKTQPMIAVHDNKKIGAVYDGVGTSHYFQNLTHLRKLFGSKLQMGVDRVALPCSHLALCARFDGLQRTSAAKMSNYNHNGASTANEENNILVNTVLPKIIPQSEQREKTNPSEQKVQLAPDANPRLRVYFLGSLLIILAASVSLANLSYENRLRSFSGNGLVDVETAERWARHGFTSDGLGGASCCHCGAHADKLTACEPAECHANQQPECSLHQLIRLLNVELSVMAAEIASRVEKLLTKLRKLFELLLNGQLVGQVESYGFPEDGVTLAINNYVFCPADRSSDLRPGDLIQILHSLPPELVSFLGEALAGRGSFRDLLQRDLSSCLGTTDRLPEQVVAARINNGNHVSNIDFGATMP</sequence>
<accession>A0A1I8IM19</accession>
<evidence type="ECO:0000313" key="4">
    <source>
        <dbReference type="WBParaSite" id="maker-uti_cns_0013977-snap-gene-0.4-mRNA-1"/>
    </source>
</evidence>
<dbReference type="GO" id="GO:0000030">
    <property type="term" value="F:mannosyltransferase activity"/>
    <property type="evidence" value="ECO:0007669"/>
    <property type="project" value="TreeGrafter"/>
</dbReference>
<dbReference type="GO" id="GO:0016020">
    <property type="term" value="C:membrane"/>
    <property type="evidence" value="ECO:0007669"/>
    <property type="project" value="GOC"/>
</dbReference>
<dbReference type="InterPro" id="IPR007577">
    <property type="entry name" value="GlycoTrfase_DXD_sugar-bd_CS"/>
</dbReference>
<organism evidence="3 4">
    <name type="scientific">Macrostomum lignano</name>
    <dbReference type="NCBI Taxonomy" id="282301"/>
    <lineage>
        <taxon>Eukaryota</taxon>
        <taxon>Metazoa</taxon>
        <taxon>Spiralia</taxon>
        <taxon>Lophotrochozoa</taxon>
        <taxon>Platyhelminthes</taxon>
        <taxon>Rhabditophora</taxon>
        <taxon>Macrostomorpha</taxon>
        <taxon>Macrostomida</taxon>
        <taxon>Macrostomidae</taxon>
        <taxon>Macrostomum</taxon>
    </lineage>
</organism>
<dbReference type="AlphaFoldDB" id="A0A1I8IM19"/>
<dbReference type="PANTHER" id="PTHR32385:SF15">
    <property type="entry name" value="INOSITOL PHOSPHOCERAMIDE MANNOSYLTRANSFERASE 1"/>
    <property type="match status" value="1"/>
</dbReference>
<name>A0A1I8IM19_9PLAT</name>
<feature type="compositionally biased region" description="Basic residues" evidence="2">
    <location>
        <begin position="1"/>
        <end position="16"/>
    </location>
</feature>
<dbReference type="Gene3D" id="3.90.550.20">
    <property type="match status" value="1"/>
</dbReference>
<feature type="region of interest" description="Disordered" evidence="2">
    <location>
        <begin position="1"/>
        <end position="35"/>
    </location>
</feature>
<keyword evidence="3" id="KW-1185">Reference proteome</keyword>
<evidence type="ECO:0000313" key="3">
    <source>
        <dbReference type="Proteomes" id="UP000095280"/>
    </source>
</evidence>
<dbReference type="Pfam" id="PF04488">
    <property type="entry name" value="Gly_transf_sug"/>
    <property type="match status" value="1"/>
</dbReference>